<evidence type="ECO:0000256" key="1">
    <source>
        <dbReference type="SAM" id="SignalP"/>
    </source>
</evidence>
<dbReference type="InterPro" id="IPR035126">
    <property type="entry name" value="SCVP"/>
</dbReference>
<dbReference type="AlphaFoldDB" id="A0A8S1EF21"/>
<comment type="caution">
    <text evidence="3">The sequence shown here is derived from an EMBL/GenBank/DDBJ whole genome shotgun (WGS) entry which is preliminary data.</text>
</comment>
<evidence type="ECO:0000313" key="2">
    <source>
        <dbReference type="EMBL" id="CAB3398754.1"/>
    </source>
</evidence>
<feature type="signal peptide" evidence="1">
    <location>
        <begin position="1"/>
        <end position="22"/>
    </location>
</feature>
<accession>A0A8S1EF21</accession>
<evidence type="ECO:0008006" key="5">
    <source>
        <dbReference type="Google" id="ProtNLM"/>
    </source>
</evidence>
<feature type="chain" id="PRO_5036434430" description="Domain of unknown function WSN domain-containing protein" evidence="1">
    <location>
        <begin position="23"/>
        <end position="129"/>
    </location>
</feature>
<evidence type="ECO:0000313" key="4">
    <source>
        <dbReference type="Proteomes" id="UP000494206"/>
    </source>
</evidence>
<dbReference type="EMBL" id="CADEPM010000001">
    <property type="protein sequence ID" value="CAB3398759.1"/>
    <property type="molecule type" value="Genomic_DNA"/>
</dbReference>
<sequence>MSSIGFFCFALALISCWDLADTCGNVQQQPAVTEVEVDFGTLIKYSQDPKVPQRLFETIDKIVNALNIELPSAEAIRRDHFENDGNLALRFIIEAADCHEMAKFGEAVKDTVSFISSANIQCDGEETQL</sequence>
<keyword evidence="1" id="KW-0732">Signal</keyword>
<proteinExistence type="predicted"/>
<organism evidence="3 4">
    <name type="scientific">Caenorhabditis bovis</name>
    <dbReference type="NCBI Taxonomy" id="2654633"/>
    <lineage>
        <taxon>Eukaryota</taxon>
        <taxon>Metazoa</taxon>
        <taxon>Ecdysozoa</taxon>
        <taxon>Nematoda</taxon>
        <taxon>Chromadorea</taxon>
        <taxon>Rhabditida</taxon>
        <taxon>Rhabditina</taxon>
        <taxon>Rhabditomorpha</taxon>
        <taxon>Rhabditoidea</taxon>
        <taxon>Rhabditidae</taxon>
        <taxon>Peloderinae</taxon>
        <taxon>Caenorhabditis</taxon>
    </lineage>
</organism>
<reference evidence="3 4" key="1">
    <citation type="submission" date="2020-04" db="EMBL/GenBank/DDBJ databases">
        <authorList>
            <person name="Laetsch R D."/>
            <person name="Stevens L."/>
            <person name="Kumar S."/>
            <person name="Blaxter L. M."/>
        </authorList>
    </citation>
    <scope>NUCLEOTIDE SEQUENCE [LARGE SCALE GENOMIC DNA]</scope>
</reference>
<dbReference type="Pfam" id="PF17619">
    <property type="entry name" value="SCVP"/>
    <property type="match status" value="1"/>
</dbReference>
<name>A0A8S1EF21_9PELO</name>
<protein>
    <recommendedName>
        <fullName evidence="5">Domain of unknown function WSN domain-containing protein</fullName>
    </recommendedName>
</protein>
<keyword evidence="4" id="KW-1185">Reference proteome</keyword>
<dbReference type="Proteomes" id="UP000494206">
    <property type="component" value="Unassembled WGS sequence"/>
</dbReference>
<gene>
    <name evidence="2" type="ORF">CBOVIS_LOCUS1994</name>
    <name evidence="3" type="ORF">CBOVIS_LOCUS1999</name>
</gene>
<evidence type="ECO:0000313" key="3">
    <source>
        <dbReference type="EMBL" id="CAB3398759.1"/>
    </source>
</evidence>
<dbReference type="EMBL" id="CADEPM010000001">
    <property type="protein sequence ID" value="CAB3398754.1"/>
    <property type="molecule type" value="Genomic_DNA"/>
</dbReference>